<keyword evidence="2" id="KW-0238">DNA-binding</keyword>
<dbReference type="RefSeq" id="WP_010843591.1">
    <property type="nucleotide sequence ID" value="NZ_AQPW01000020.1"/>
</dbReference>
<evidence type="ECO:0000256" key="3">
    <source>
        <dbReference type="ARBA" id="ARBA00023163"/>
    </source>
</evidence>
<dbReference type="Gene3D" id="3.40.50.300">
    <property type="entry name" value="P-loop containing nucleotide triphosphate hydrolases"/>
    <property type="match status" value="1"/>
</dbReference>
<dbReference type="PRINTS" id="PR00038">
    <property type="entry name" value="HTHLUXR"/>
</dbReference>
<dbReference type="GO" id="GO:0003677">
    <property type="term" value="F:DNA binding"/>
    <property type="evidence" value="ECO:0007669"/>
    <property type="project" value="UniProtKB-KW"/>
</dbReference>
<dbReference type="SUPFAM" id="SSF46894">
    <property type="entry name" value="C-terminal effector domain of the bipartite response regulators"/>
    <property type="match status" value="2"/>
</dbReference>
<proteinExistence type="predicted"/>
<dbReference type="InterPro" id="IPR036388">
    <property type="entry name" value="WH-like_DNA-bd_sf"/>
</dbReference>
<keyword evidence="3" id="KW-0804">Transcription</keyword>
<dbReference type="PROSITE" id="PS50043">
    <property type="entry name" value="HTH_LUXR_2"/>
    <property type="match status" value="1"/>
</dbReference>
<name>R7Y6Z2_9ACTN</name>
<dbReference type="OrthoDB" id="9808843at2"/>
<dbReference type="AlphaFoldDB" id="R7Y6Z2"/>
<dbReference type="PATRIC" id="fig|1316928.3.peg.3218"/>
<reference evidence="5 6" key="1">
    <citation type="journal article" date="2013" name="Genome Announc.">
        <title>Draft Genome Sequence of a Benzothiophene-Desulfurizing Bacterium, Gordona terrae Strain C-6.</title>
        <authorList>
            <person name="Wang W."/>
            <person name="Ma T."/>
            <person name="Ren Y."/>
            <person name="Li G."/>
        </authorList>
    </citation>
    <scope>NUCLEOTIDE SEQUENCE [LARGE SCALE GENOMIC DNA]</scope>
    <source>
        <strain evidence="5 6">C-6</strain>
    </source>
</reference>
<keyword evidence="1" id="KW-0805">Transcription regulation</keyword>
<evidence type="ECO:0000259" key="4">
    <source>
        <dbReference type="PROSITE" id="PS50043"/>
    </source>
</evidence>
<dbReference type="SUPFAM" id="SSF52540">
    <property type="entry name" value="P-loop containing nucleoside triphosphate hydrolases"/>
    <property type="match status" value="1"/>
</dbReference>
<dbReference type="Gene3D" id="1.10.10.10">
    <property type="entry name" value="Winged helix-like DNA-binding domain superfamily/Winged helix DNA-binding domain"/>
    <property type="match status" value="2"/>
</dbReference>
<dbReference type="InterPro" id="IPR001867">
    <property type="entry name" value="OmpR/PhoB-type_DNA-bd"/>
</dbReference>
<evidence type="ECO:0000256" key="2">
    <source>
        <dbReference type="ARBA" id="ARBA00023125"/>
    </source>
</evidence>
<accession>R7Y6Z2</accession>
<dbReference type="PANTHER" id="PTHR44688">
    <property type="entry name" value="DNA-BINDING TRANSCRIPTIONAL ACTIVATOR DEVR_DOSR"/>
    <property type="match status" value="1"/>
</dbReference>
<dbReference type="Pfam" id="PF00196">
    <property type="entry name" value="GerE"/>
    <property type="match status" value="1"/>
</dbReference>
<comment type="caution">
    <text evidence="5">The sequence shown here is derived from an EMBL/GenBank/DDBJ whole genome shotgun (WGS) entry which is preliminary data.</text>
</comment>
<dbReference type="SMART" id="SM00421">
    <property type="entry name" value="HTH_LUXR"/>
    <property type="match status" value="1"/>
</dbReference>
<dbReference type="PANTHER" id="PTHR44688:SF16">
    <property type="entry name" value="DNA-BINDING TRANSCRIPTIONAL ACTIVATOR DEVR_DOSR"/>
    <property type="match status" value="1"/>
</dbReference>
<protein>
    <recommendedName>
        <fullName evidence="4">HTH luxR-type domain-containing protein</fullName>
    </recommendedName>
</protein>
<organism evidence="5 6">
    <name type="scientific">Gordonia terrae C-6</name>
    <dbReference type="NCBI Taxonomy" id="1316928"/>
    <lineage>
        <taxon>Bacteria</taxon>
        <taxon>Bacillati</taxon>
        <taxon>Actinomycetota</taxon>
        <taxon>Actinomycetes</taxon>
        <taxon>Mycobacteriales</taxon>
        <taxon>Gordoniaceae</taxon>
        <taxon>Gordonia</taxon>
    </lineage>
</organism>
<evidence type="ECO:0000313" key="6">
    <source>
        <dbReference type="Proteomes" id="UP000013569"/>
    </source>
</evidence>
<evidence type="ECO:0000313" key="5">
    <source>
        <dbReference type="EMBL" id="EON31782.1"/>
    </source>
</evidence>
<dbReference type="InterPro" id="IPR016032">
    <property type="entry name" value="Sig_transdc_resp-reg_C-effctor"/>
</dbReference>
<dbReference type="GO" id="GO:0000160">
    <property type="term" value="P:phosphorelay signal transduction system"/>
    <property type="evidence" value="ECO:0007669"/>
    <property type="project" value="InterPro"/>
</dbReference>
<evidence type="ECO:0000256" key="1">
    <source>
        <dbReference type="ARBA" id="ARBA00023015"/>
    </source>
</evidence>
<dbReference type="GO" id="GO:0006355">
    <property type="term" value="P:regulation of DNA-templated transcription"/>
    <property type="evidence" value="ECO:0007669"/>
    <property type="project" value="InterPro"/>
</dbReference>
<dbReference type="Proteomes" id="UP000013569">
    <property type="component" value="Unassembled WGS sequence"/>
</dbReference>
<gene>
    <name evidence="5" type="ORF">GTC6_15938</name>
</gene>
<feature type="domain" description="HTH luxR-type" evidence="4">
    <location>
        <begin position="769"/>
        <end position="830"/>
    </location>
</feature>
<dbReference type="EMBL" id="AQPW01000020">
    <property type="protein sequence ID" value="EON31782.1"/>
    <property type="molecule type" value="Genomic_DNA"/>
</dbReference>
<dbReference type="InterPro" id="IPR027417">
    <property type="entry name" value="P-loop_NTPase"/>
</dbReference>
<dbReference type="CDD" id="cd06170">
    <property type="entry name" value="LuxR_C_like"/>
    <property type="match status" value="1"/>
</dbReference>
<dbReference type="SMART" id="SM00862">
    <property type="entry name" value="Trans_reg_C"/>
    <property type="match status" value="1"/>
</dbReference>
<sequence>MITDRRAVAYTTTPVVALLDADGHPIPMRPTAQRALTLLLRHRHTGLSPEDLAAGIWPLDMPEHPDAAVRTVLSRLRRHLPADCLRRTPAGICLTGLSGPGHVPPPFVGRDAEVHELTRMLDTHDGVLVTGPFGVGKSRLLAELSSPDSGRRSWRREVVTLPSSLPALHARFGAEDPVDALRHALTAGGDLPTLVVVDDIHRADPAVLEFLMALTDLGPTRLLGAAITENAVPESITKLLRTNRWAGFTLGPLDDAASAVLGHLVGARADVGQAGGNPELICSLARADDPGDGIAETVRRRLSGLPRECSEALALVVVAGMLDWECVARLGSHEAIVTLEDHEFVTTDATGARAASALVAAAVERSMTPARRRRLAELLHAAATTPVMRASWGLDLGQPVSTADLLAAGVFHLRSGDPDSAERFAATAWKSDPSAEAGFAWARALALGTRSSPEITSRLAQVRAQLPFDTPAIAVAAAVSTFLKGADPDAARQELRTIPGPHQPLGRVVEALIDTYTGRPDAETPWRVLQDNDDPIVRGAAWATWFLASDLAADPNIGALLPDSDRAEDEGLSVAQLHAMRARALLSKDDPGAAKRELGLAASTTPLGDLRMRAWLATIRSEIHFRAADFDAAATSGTRAAELLARSGHRSDERIAKHWLAMTLAASGDLDGAGVMLADAERLPSAAVIGDHHGDAARALIEWDRGRAEAAAACIATGYDRIARHSVADDLSLSVVAALVSGDDNPFRTATPAAVRERIVRELREARSPEPSAAGLTGRELEILRLYARRRTAAEIAAELGLAPTTVRNHVARGFRKLGIGSRRDIPDGL</sequence>
<dbReference type="InterPro" id="IPR000792">
    <property type="entry name" value="Tscrpt_reg_LuxR_C"/>
</dbReference>